<keyword evidence="2" id="KW-1185">Reference proteome</keyword>
<gene>
    <name evidence="1" type="ORF">G9Q37_05030</name>
</gene>
<evidence type="ECO:0000313" key="2">
    <source>
        <dbReference type="Proteomes" id="UP000503162"/>
    </source>
</evidence>
<sequence>MRAPSLRYIWQNNLADVAAASQYPLSEVLAPHKEKQLQAMARDGYLPIALVDKRGQRAAAPYLEALRWSFDSQRLPLRAGAPVLEALARRFVALLGREAASEPPLGNDHTRRLRTLALCMRLFESMAPRQAKRVLHDLLNHKALAHPEPERPTLADIPALALCAWTIAWRRLLGSSPLYDVLLQAQTHAASLPCAERAHMLSEEAVLVCTLHLHERQRVTLARLADDAERQPALRPLLRHTQAAVAFLQSESDAGTQVDALLDHLLHEERLWTAADTLLLLHLAHLTTPLVPADCATLGGEDGLAMHFQSLHGFALGFADQGLQLRTDQAARVQTAAVALLRHLASLVPDGQPAEAPLVVGLLPHALRQAALARLSECERKRFLPYDPCDAGV</sequence>
<name>A0A6G8IEU6_9BURK</name>
<accession>A0A6G8IEU6</accession>
<organism evidence="1 2">
    <name type="scientific">Hydrogenophaga crocea</name>
    <dbReference type="NCBI Taxonomy" id="2716225"/>
    <lineage>
        <taxon>Bacteria</taxon>
        <taxon>Pseudomonadati</taxon>
        <taxon>Pseudomonadota</taxon>
        <taxon>Betaproteobacteria</taxon>
        <taxon>Burkholderiales</taxon>
        <taxon>Comamonadaceae</taxon>
        <taxon>Hydrogenophaga</taxon>
    </lineage>
</organism>
<evidence type="ECO:0000313" key="1">
    <source>
        <dbReference type="EMBL" id="QIM51546.1"/>
    </source>
</evidence>
<reference evidence="1 2" key="1">
    <citation type="submission" date="2020-03" db="EMBL/GenBank/DDBJ databases">
        <title>Hydrogenophaga sp. nov. isolated from cyanobacterial mat.</title>
        <authorList>
            <person name="Thorat V."/>
            <person name="Kirdat K."/>
            <person name="Tiwarekar B."/>
            <person name="Costa E.D."/>
            <person name="Yadav A."/>
        </authorList>
    </citation>
    <scope>NUCLEOTIDE SEQUENCE [LARGE SCALE GENOMIC DNA]</scope>
    <source>
        <strain evidence="1 2">BA0156</strain>
    </source>
</reference>
<dbReference type="EMBL" id="CP049989">
    <property type="protein sequence ID" value="QIM51546.1"/>
    <property type="molecule type" value="Genomic_DNA"/>
</dbReference>
<dbReference type="KEGG" id="hcz:G9Q37_05030"/>
<dbReference type="Proteomes" id="UP000503162">
    <property type="component" value="Chromosome"/>
</dbReference>
<protein>
    <submittedName>
        <fullName evidence="1">Uncharacterized protein</fullName>
    </submittedName>
</protein>
<dbReference type="RefSeq" id="WP_166225438.1">
    <property type="nucleotide sequence ID" value="NZ_CP049989.1"/>
</dbReference>
<dbReference type="AlphaFoldDB" id="A0A6G8IEU6"/>
<proteinExistence type="predicted"/>